<accession>A0A0P0CQ15</accession>
<name>A0A0P0CQ15_9BACT</name>
<dbReference type="Pfam" id="PF22000">
    <property type="entry name" value="DUF6929"/>
    <property type="match status" value="1"/>
</dbReference>
<dbReference type="EMBL" id="CP012643">
    <property type="protein sequence ID" value="ALI98453.1"/>
    <property type="molecule type" value="Genomic_DNA"/>
</dbReference>
<dbReference type="Proteomes" id="UP000061382">
    <property type="component" value="Chromosome"/>
</dbReference>
<dbReference type="KEGG" id="rti:DC20_04985"/>
<dbReference type="PATRIC" id="fig|512763.3.peg.1104"/>
<dbReference type="InterPro" id="IPR053851">
    <property type="entry name" value="DUF6929"/>
</dbReference>
<protein>
    <submittedName>
        <fullName evidence="1">Uncharacterized protein</fullName>
    </submittedName>
</protein>
<dbReference type="AlphaFoldDB" id="A0A0P0CQ15"/>
<proteinExistence type="predicted"/>
<keyword evidence="2" id="KW-1185">Reference proteome</keyword>
<sequence length="322" mass="34493">MSLISASCQSDAESTTTPTAVIRKKLVLEGIPSASGIERVGDQYYVIGDDSPYLFTLDKNFKVVNKVQLFEASSVVEGRIPKPVKPDLEAITLVTLEGGQPCLLIVGSGATQPRNTGFLVPVTRSGLGKPITIDLTPLYDQLRANKAVTGQAALNIEGLAADEEYLYLLQRYAPGGQNVLITYNMESITPYLLGQEKAPKPSEVKNWALPDISQIKTGFSGMTTALGGRMLFTASAEETPNAVLDGEIYGSLVGLLQAHPHDTEGPAKPQVAVPITEQDGTLYKSKIESICISGQDRSDLTAVCVADNDNGFSELVVVKFSW</sequence>
<gene>
    <name evidence="1" type="ORF">DC20_04985</name>
</gene>
<organism evidence="1 2">
    <name type="scientific">Rufibacter tibetensis</name>
    <dbReference type="NCBI Taxonomy" id="512763"/>
    <lineage>
        <taxon>Bacteria</taxon>
        <taxon>Pseudomonadati</taxon>
        <taxon>Bacteroidota</taxon>
        <taxon>Cytophagia</taxon>
        <taxon>Cytophagales</taxon>
        <taxon>Hymenobacteraceae</taxon>
        <taxon>Rufibacter</taxon>
    </lineage>
</organism>
<dbReference type="OrthoDB" id="6710009at2"/>
<evidence type="ECO:0000313" key="2">
    <source>
        <dbReference type="Proteomes" id="UP000061382"/>
    </source>
</evidence>
<dbReference type="STRING" id="512763.DC20_04985"/>
<reference evidence="1 2" key="1">
    <citation type="submission" date="2015-08" db="EMBL/GenBank/DDBJ databases">
        <title>Complete genome sequence of Rufibacter tibetensis strain 1351t, a radiation-resistant bacterium from tibet plateau.</title>
        <authorList>
            <person name="Dai J."/>
        </authorList>
    </citation>
    <scope>NUCLEOTIDE SEQUENCE [LARGE SCALE GENOMIC DNA]</scope>
    <source>
        <strain evidence="1 2">1351</strain>
    </source>
</reference>
<evidence type="ECO:0000313" key="1">
    <source>
        <dbReference type="EMBL" id="ALI98453.1"/>
    </source>
</evidence>